<dbReference type="GO" id="GO:0006621">
    <property type="term" value="P:protein retention in ER lumen"/>
    <property type="evidence" value="ECO:0007669"/>
    <property type="project" value="InterPro"/>
</dbReference>
<keyword evidence="10" id="KW-0675">Receptor</keyword>
<dbReference type="InterPro" id="IPR000133">
    <property type="entry name" value="ER_ret_rcpt"/>
</dbReference>
<dbReference type="PANTHER" id="PTHR10585">
    <property type="entry name" value="ER LUMEN PROTEIN RETAINING RECEPTOR"/>
    <property type="match status" value="1"/>
</dbReference>
<feature type="transmembrane region" description="Helical" evidence="12">
    <location>
        <begin position="100"/>
        <end position="123"/>
    </location>
</feature>
<feature type="transmembrane region" description="Helical" evidence="12">
    <location>
        <begin position="71"/>
        <end position="88"/>
    </location>
</feature>
<feature type="transmembrane region" description="Helical" evidence="12">
    <location>
        <begin position="174"/>
        <end position="194"/>
    </location>
</feature>
<evidence type="ECO:0000256" key="3">
    <source>
        <dbReference type="ARBA" id="ARBA00022448"/>
    </source>
</evidence>
<evidence type="ECO:0000256" key="11">
    <source>
        <dbReference type="SAM" id="MobiDB-lite"/>
    </source>
</evidence>
<evidence type="ECO:0000313" key="13">
    <source>
        <dbReference type="EMBL" id="GAM38249.1"/>
    </source>
</evidence>
<evidence type="ECO:0000256" key="10">
    <source>
        <dbReference type="ARBA" id="ARBA00023170"/>
    </source>
</evidence>
<feature type="region of interest" description="Disordered" evidence="11">
    <location>
        <begin position="229"/>
        <end position="274"/>
    </location>
</feature>
<keyword evidence="14" id="KW-1185">Reference proteome</keyword>
<comment type="similarity">
    <text evidence="2">Belongs to the ERD2 family.</text>
</comment>
<sequence length="274" mass="31675">MNLNIFRVLADLAHISSKCILIWAIHRNSSSEGVSLLTQVLYAFVFLTRYLDLFRATQWTSDHAYNIFFKLFYIFSSIYIIVAMTYVFPRTREREKSWKLATWCVLGALVGAPIALGIYAAASKSSYPYHWFTETTVPTVIDSYYLVALGSYRALYILNWLYRGFGPEHYWDPIADIFGVVQTLLYLDFAWVYYTRQRVKLRRGGVVDSEDLRKSWFVGKILNSRRINTHDDEHEPLDPEAAGEEEARPRWGGRGISVSADDTLENHGRRSPES</sequence>
<dbReference type="GO" id="GO:0016192">
    <property type="term" value="P:vesicle-mediated transport"/>
    <property type="evidence" value="ECO:0007669"/>
    <property type="project" value="UniProtKB-KW"/>
</dbReference>
<comment type="subcellular location">
    <subcellularLocation>
        <location evidence="1">Endoplasmic reticulum membrane</location>
        <topology evidence="1">Multi-pass membrane protein</topology>
    </subcellularLocation>
</comment>
<comment type="caution">
    <text evidence="13">The sequence shown here is derived from an EMBL/GenBank/DDBJ whole genome shotgun (WGS) entry which is preliminary data.</text>
</comment>
<evidence type="ECO:0000256" key="4">
    <source>
        <dbReference type="ARBA" id="ARBA00022692"/>
    </source>
</evidence>
<proteinExistence type="inferred from homology"/>
<dbReference type="GO" id="GO:0005789">
    <property type="term" value="C:endoplasmic reticulum membrane"/>
    <property type="evidence" value="ECO:0007669"/>
    <property type="project" value="UniProtKB-SubCell"/>
</dbReference>
<evidence type="ECO:0000256" key="6">
    <source>
        <dbReference type="ARBA" id="ARBA00022892"/>
    </source>
</evidence>
<keyword evidence="5" id="KW-0256">Endoplasmic reticulum</keyword>
<keyword evidence="8 12" id="KW-1133">Transmembrane helix</keyword>
<dbReference type="PRINTS" id="PR00660">
    <property type="entry name" value="ERLUMENR"/>
</dbReference>
<keyword evidence="3" id="KW-0813">Transport</keyword>
<evidence type="ECO:0000256" key="7">
    <source>
        <dbReference type="ARBA" id="ARBA00022927"/>
    </source>
</evidence>
<protein>
    <submittedName>
        <fullName evidence="13">Uncharacterized protein</fullName>
    </submittedName>
</protein>
<dbReference type="GO" id="GO:0046923">
    <property type="term" value="F:ER retention sequence binding"/>
    <property type="evidence" value="ECO:0007669"/>
    <property type="project" value="InterPro"/>
</dbReference>
<keyword evidence="7" id="KW-0653">Protein transport</keyword>
<feature type="transmembrane region" description="Helical" evidence="12">
    <location>
        <begin position="33"/>
        <end position="51"/>
    </location>
</feature>
<keyword evidence="9 12" id="KW-0472">Membrane</keyword>
<evidence type="ECO:0000256" key="8">
    <source>
        <dbReference type="ARBA" id="ARBA00022989"/>
    </source>
</evidence>
<dbReference type="AlphaFoldDB" id="A0A6V8HBD7"/>
<evidence type="ECO:0000313" key="14">
    <source>
        <dbReference type="Proteomes" id="UP000053095"/>
    </source>
</evidence>
<organism evidence="13 14">
    <name type="scientific">Talaromyces pinophilus</name>
    <name type="common">Penicillium pinophilum</name>
    <dbReference type="NCBI Taxonomy" id="128442"/>
    <lineage>
        <taxon>Eukaryota</taxon>
        <taxon>Fungi</taxon>
        <taxon>Dikarya</taxon>
        <taxon>Ascomycota</taxon>
        <taxon>Pezizomycotina</taxon>
        <taxon>Eurotiomycetes</taxon>
        <taxon>Eurotiomycetidae</taxon>
        <taxon>Eurotiales</taxon>
        <taxon>Trichocomaceae</taxon>
        <taxon>Talaromyces</taxon>
        <taxon>Talaromyces sect. Talaromyces</taxon>
    </lineage>
</organism>
<dbReference type="GO" id="GO:0015031">
    <property type="term" value="P:protein transport"/>
    <property type="evidence" value="ECO:0007669"/>
    <property type="project" value="UniProtKB-KW"/>
</dbReference>
<reference evidence="14" key="1">
    <citation type="journal article" date="2015" name="Genome Announc.">
        <title>Draft genome sequence of Talaromyces cellulolyticus strain Y-94, a source of lignocellulosic biomass-degrading enzymes.</title>
        <authorList>
            <person name="Fujii T."/>
            <person name="Koike H."/>
            <person name="Sawayama S."/>
            <person name="Yano S."/>
            <person name="Inoue H."/>
        </authorList>
    </citation>
    <scope>NUCLEOTIDE SEQUENCE [LARGE SCALE GENOMIC DNA]</scope>
    <source>
        <strain evidence="14">Y-94</strain>
    </source>
</reference>
<evidence type="ECO:0000256" key="9">
    <source>
        <dbReference type="ARBA" id="ARBA00023136"/>
    </source>
</evidence>
<name>A0A6V8HBD7_TALPI</name>
<keyword evidence="6" id="KW-0931">ER-Golgi transport</keyword>
<dbReference type="EMBL" id="DF933829">
    <property type="protein sequence ID" value="GAM38249.1"/>
    <property type="molecule type" value="Genomic_DNA"/>
</dbReference>
<dbReference type="Pfam" id="PF00810">
    <property type="entry name" value="ER_lumen_recept"/>
    <property type="match status" value="1"/>
</dbReference>
<evidence type="ECO:0000256" key="5">
    <source>
        <dbReference type="ARBA" id="ARBA00022824"/>
    </source>
</evidence>
<accession>A0A6V8HBD7</accession>
<feature type="compositionally biased region" description="Basic and acidic residues" evidence="11">
    <location>
        <begin position="264"/>
        <end position="274"/>
    </location>
</feature>
<evidence type="ECO:0000256" key="1">
    <source>
        <dbReference type="ARBA" id="ARBA00004477"/>
    </source>
</evidence>
<gene>
    <name evidence="13" type="ORF">TCE0_033r08827</name>
</gene>
<dbReference type="Proteomes" id="UP000053095">
    <property type="component" value="Unassembled WGS sequence"/>
</dbReference>
<keyword evidence="4 12" id="KW-0812">Transmembrane</keyword>
<evidence type="ECO:0000256" key="2">
    <source>
        <dbReference type="ARBA" id="ARBA00010120"/>
    </source>
</evidence>
<evidence type="ECO:0000256" key="12">
    <source>
        <dbReference type="SAM" id="Phobius"/>
    </source>
</evidence>